<dbReference type="PANTHER" id="PTHR46513">
    <property type="entry name" value="VITELLOGENIN RECEPTOR-LIKE PROTEIN-RELATED-RELATED"/>
    <property type="match status" value="1"/>
</dbReference>
<comment type="caution">
    <text evidence="1">The sequence shown here is derived from an EMBL/GenBank/DDBJ whole genome shotgun (WGS) entry which is preliminary data.</text>
</comment>
<feature type="non-terminal residue" evidence="1">
    <location>
        <position position="258"/>
    </location>
</feature>
<reference evidence="1 2" key="1">
    <citation type="submission" date="2020-05" db="EMBL/GenBank/DDBJ databases">
        <title>Identification and distribution of gene clusters putatively required for synthesis of sphingolipid metabolism inhibitors in phylogenetically diverse species of the filamentous fungus Fusarium.</title>
        <authorList>
            <person name="Kim H.-S."/>
            <person name="Busman M."/>
            <person name="Brown D.W."/>
            <person name="Divon H."/>
            <person name="Uhlig S."/>
            <person name="Proctor R.H."/>
        </authorList>
    </citation>
    <scope>NUCLEOTIDE SEQUENCE [LARGE SCALE GENOMIC DNA]</scope>
    <source>
        <strain evidence="1 2">NRRL 66235</strain>
    </source>
</reference>
<evidence type="ECO:0000313" key="1">
    <source>
        <dbReference type="EMBL" id="KAF5721126.1"/>
    </source>
</evidence>
<dbReference type="EMBL" id="JAAOAN010000120">
    <property type="protein sequence ID" value="KAF5721126.1"/>
    <property type="molecule type" value="Genomic_DNA"/>
</dbReference>
<dbReference type="AlphaFoldDB" id="A0A8H5Z0V6"/>
<gene>
    <name evidence="1" type="ORF">FMUND_3799</name>
</gene>
<dbReference type="Gene3D" id="2.120.10.30">
    <property type="entry name" value="TolB, C-terminal domain"/>
    <property type="match status" value="2"/>
</dbReference>
<organism evidence="1 2">
    <name type="scientific">Fusarium mundagurra</name>
    <dbReference type="NCBI Taxonomy" id="1567541"/>
    <lineage>
        <taxon>Eukaryota</taxon>
        <taxon>Fungi</taxon>
        <taxon>Dikarya</taxon>
        <taxon>Ascomycota</taxon>
        <taxon>Pezizomycotina</taxon>
        <taxon>Sordariomycetes</taxon>
        <taxon>Hypocreomycetidae</taxon>
        <taxon>Hypocreales</taxon>
        <taxon>Nectriaceae</taxon>
        <taxon>Fusarium</taxon>
        <taxon>Fusarium fujikuroi species complex</taxon>
    </lineage>
</organism>
<name>A0A8H5Z0V6_9HYPO</name>
<dbReference type="InterPro" id="IPR050778">
    <property type="entry name" value="Cueball_EGF_LRP_Nidogen"/>
</dbReference>
<dbReference type="OrthoDB" id="5958943at2759"/>
<sequence length="258" mass="28846">MGSVSLPRLYILDIDLSNHPDLNGRILSCNTDGTDLRTIHDQMGSMPDGITIDHESGYMYWTNMGPTLKSNDGSIERSRLDGSERTTIVKTGTVGVYTPKQITLSRKSRKLYWCDREGMKVMRCNLDGSNVEVLVSTGSTDQDREDRCRWCVGITVDESKGYFYWTQKGPSKGWQGRIFRAKIDNPSQVETLFENLPEPIDLEIDGSTQTLYWTDRGDIPSGNSLNCAVIGAATEREILARRLHEAIGLVLDKSTSTV</sequence>
<dbReference type="Proteomes" id="UP000544331">
    <property type="component" value="Unassembled WGS sequence"/>
</dbReference>
<keyword evidence="2" id="KW-1185">Reference proteome</keyword>
<dbReference type="SMART" id="SM00135">
    <property type="entry name" value="LY"/>
    <property type="match status" value="3"/>
</dbReference>
<accession>A0A8H5Z0V6</accession>
<evidence type="ECO:0000313" key="2">
    <source>
        <dbReference type="Proteomes" id="UP000544331"/>
    </source>
</evidence>
<protein>
    <submittedName>
        <fullName evidence="1">Alcohol dehydrogenase</fullName>
    </submittedName>
</protein>
<dbReference type="SUPFAM" id="SSF63825">
    <property type="entry name" value="YWTD domain"/>
    <property type="match status" value="1"/>
</dbReference>
<dbReference type="InterPro" id="IPR011042">
    <property type="entry name" value="6-blade_b-propeller_TolB-like"/>
</dbReference>
<dbReference type="InterPro" id="IPR000033">
    <property type="entry name" value="LDLR_classB_rpt"/>
</dbReference>
<proteinExistence type="predicted"/>